<comment type="similarity">
    <text evidence="1">Belongs to the helicase family. UvrD subfamily.</text>
</comment>
<dbReference type="EC" id="5.6.2.4" evidence="8"/>
<reference evidence="12" key="2">
    <citation type="journal article" date="2021" name="PeerJ">
        <title>Extensive microbial diversity within the chicken gut microbiome revealed by metagenomics and culture.</title>
        <authorList>
            <person name="Gilroy R."/>
            <person name="Ravi A."/>
            <person name="Getino M."/>
            <person name="Pursley I."/>
            <person name="Horton D.L."/>
            <person name="Alikhan N.F."/>
            <person name="Baker D."/>
            <person name="Gharbi K."/>
            <person name="Hall N."/>
            <person name="Watson M."/>
            <person name="Adriaenssens E.M."/>
            <person name="Foster-Nyarko E."/>
            <person name="Jarju S."/>
            <person name="Secka A."/>
            <person name="Antonio M."/>
            <person name="Oren A."/>
            <person name="Chaudhuri R.R."/>
            <person name="La Ragione R."/>
            <person name="Hildebrand F."/>
            <person name="Pallen M.J."/>
        </authorList>
    </citation>
    <scope>NUCLEOTIDE SEQUENCE</scope>
    <source>
        <strain evidence="12">CHK165-10780</strain>
    </source>
</reference>
<keyword evidence="5 10" id="KW-0067">ATP-binding</keyword>
<organism evidence="12 13">
    <name type="scientific">Candidatus Faecenecus gallistercoris</name>
    <dbReference type="NCBI Taxonomy" id="2840793"/>
    <lineage>
        <taxon>Bacteria</taxon>
        <taxon>Bacillati</taxon>
        <taxon>Bacillota</taxon>
        <taxon>Bacillota incertae sedis</taxon>
        <taxon>Candidatus Faecenecus</taxon>
    </lineage>
</organism>
<evidence type="ECO:0000256" key="2">
    <source>
        <dbReference type="ARBA" id="ARBA00022741"/>
    </source>
</evidence>
<keyword evidence="3 10" id="KW-0378">Hydrolase</keyword>
<keyword evidence="6" id="KW-0413">Isomerase</keyword>
<dbReference type="InterPro" id="IPR014016">
    <property type="entry name" value="UvrD-like_ATP-bd"/>
</dbReference>
<comment type="catalytic activity">
    <reaction evidence="7">
        <text>Couples ATP hydrolysis with the unwinding of duplex DNA by translocating in the 3'-5' direction.</text>
        <dbReference type="EC" id="5.6.2.4"/>
    </reaction>
</comment>
<dbReference type="EMBL" id="DVFU01000114">
    <property type="protein sequence ID" value="HIQ65263.1"/>
    <property type="molecule type" value="Genomic_DNA"/>
</dbReference>
<dbReference type="Proteomes" id="UP000886725">
    <property type="component" value="Unassembled WGS sequence"/>
</dbReference>
<dbReference type="Pfam" id="PF13361">
    <property type="entry name" value="UvrD_C"/>
    <property type="match status" value="1"/>
</dbReference>
<dbReference type="InterPro" id="IPR027417">
    <property type="entry name" value="P-loop_NTPase"/>
</dbReference>
<evidence type="ECO:0000256" key="7">
    <source>
        <dbReference type="ARBA" id="ARBA00034617"/>
    </source>
</evidence>
<evidence type="ECO:0000256" key="8">
    <source>
        <dbReference type="ARBA" id="ARBA00034808"/>
    </source>
</evidence>
<evidence type="ECO:0000256" key="10">
    <source>
        <dbReference type="PROSITE-ProRule" id="PRU00560"/>
    </source>
</evidence>
<dbReference type="PANTHER" id="PTHR11070">
    <property type="entry name" value="UVRD / RECB / PCRA DNA HELICASE FAMILY MEMBER"/>
    <property type="match status" value="1"/>
</dbReference>
<accession>A0A9D0Z2H8</accession>
<evidence type="ECO:0000256" key="3">
    <source>
        <dbReference type="ARBA" id="ARBA00022801"/>
    </source>
</evidence>
<dbReference type="SUPFAM" id="SSF52540">
    <property type="entry name" value="P-loop containing nucleoside triphosphate hydrolases"/>
    <property type="match status" value="1"/>
</dbReference>
<evidence type="ECO:0000256" key="1">
    <source>
        <dbReference type="ARBA" id="ARBA00009922"/>
    </source>
</evidence>
<dbReference type="GO" id="GO:0000725">
    <property type="term" value="P:recombinational repair"/>
    <property type="evidence" value="ECO:0007669"/>
    <property type="project" value="TreeGrafter"/>
</dbReference>
<dbReference type="GO" id="GO:0005524">
    <property type="term" value="F:ATP binding"/>
    <property type="evidence" value="ECO:0007669"/>
    <property type="project" value="UniProtKB-UniRule"/>
</dbReference>
<evidence type="ECO:0000259" key="11">
    <source>
        <dbReference type="PROSITE" id="PS51198"/>
    </source>
</evidence>
<evidence type="ECO:0000313" key="13">
    <source>
        <dbReference type="Proteomes" id="UP000886725"/>
    </source>
</evidence>
<keyword evidence="4 10" id="KW-0347">Helicase</keyword>
<evidence type="ECO:0000313" key="12">
    <source>
        <dbReference type="EMBL" id="HIQ65263.1"/>
    </source>
</evidence>
<dbReference type="Gene3D" id="3.40.91.30">
    <property type="match status" value="1"/>
</dbReference>
<dbReference type="GO" id="GO:0016787">
    <property type="term" value="F:hydrolase activity"/>
    <property type="evidence" value="ECO:0007669"/>
    <property type="project" value="UniProtKB-UniRule"/>
</dbReference>
<reference evidence="12" key="1">
    <citation type="submission" date="2020-10" db="EMBL/GenBank/DDBJ databases">
        <authorList>
            <person name="Gilroy R."/>
        </authorList>
    </citation>
    <scope>NUCLEOTIDE SEQUENCE</scope>
    <source>
        <strain evidence="12">CHK165-10780</strain>
    </source>
</reference>
<keyword evidence="2 10" id="KW-0547">Nucleotide-binding</keyword>
<dbReference type="AlphaFoldDB" id="A0A9D0Z2H8"/>
<feature type="binding site" evidence="10">
    <location>
        <begin position="113"/>
        <end position="120"/>
    </location>
    <ligand>
        <name>ATP</name>
        <dbReference type="ChEBI" id="CHEBI:30616"/>
    </ligand>
</feature>
<gene>
    <name evidence="12" type="ORF">IAC85_05955</name>
</gene>
<comment type="catalytic activity">
    <reaction evidence="9">
        <text>ATP + H2O = ADP + phosphate + H(+)</text>
        <dbReference type="Rhea" id="RHEA:13065"/>
        <dbReference type="ChEBI" id="CHEBI:15377"/>
        <dbReference type="ChEBI" id="CHEBI:15378"/>
        <dbReference type="ChEBI" id="CHEBI:30616"/>
        <dbReference type="ChEBI" id="CHEBI:43474"/>
        <dbReference type="ChEBI" id="CHEBI:456216"/>
        <dbReference type="EC" id="5.6.2.4"/>
    </reaction>
</comment>
<dbReference type="PANTHER" id="PTHR11070:SF63">
    <property type="entry name" value="DNA HELICASE IV"/>
    <property type="match status" value="1"/>
</dbReference>
<evidence type="ECO:0000256" key="4">
    <source>
        <dbReference type="ARBA" id="ARBA00022806"/>
    </source>
</evidence>
<protein>
    <recommendedName>
        <fullName evidence="8">DNA 3'-5' helicase</fullName>
        <ecNumber evidence="8">5.6.2.4</ecNumber>
    </recommendedName>
</protein>
<proteinExistence type="inferred from homology"/>
<dbReference type="InterPro" id="IPR000212">
    <property type="entry name" value="DNA_helicase_UvrD/REP"/>
</dbReference>
<dbReference type="PROSITE" id="PS51198">
    <property type="entry name" value="UVRD_HELICASE_ATP_BIND"/>
    <property type="match status" value="1"/>
</dbReference>
<dbReference type="Gene3D" id="3.40.50.300">
    <property type="entry name" value="P-loop containing nucleotide triphosphate hydrolases"/>
    <property type="match status" value="3"/>
</dbReference>
<dbReference type="InterPro" id="IPR013986">
    <property type="entry name" value="DExx_box_DNA_helicase_dom_sf"/>
</dbReference>
<dbReference type="InterPro" id="IPR014017">
    <property type="entry name" value="DNA_helicase_UvrD-like_C"/>
</dbReference>
<dbReference type="Pfam" id="PF00580">
    <property type="entry name" value="UvrD-helicase"/>
    <property type="match status" value="2"/>
</dbReference>
<comment type="caution">
    <text evidence="12">The sequence shown here is derived from an EMBL/GenBank/DDBJ whole genome shotgun (WGS) entry which is preliminary data.</text>
</comment>
<sequence>MFVLDGEECVLEFRQLLKQNRYIPFREYQEFLNRYDDLFRRTDITNETEELRTIANSGYELIQKHNQAVIDHQLVLYRDYFDHMFDEIDPSIHLDEEQRRAILDQEDYSLIIAGAGAGKTTTMAAKVKFLVEQRNVSPSKIAVISYTNQATEELEERIRYEFHLPVHVMTFHSLGMQVVRHMFNTPLKPVVEGEQKQIIIDFVKQELFPNPSLLDDYVETFNAYKVGEYPLFSKGFVANYKKFRTFDEYFADYKKRKLAENKDQLLKIVTYRMENYLKDFRTLKNERVKSEAEARIADFLFYNGIPYEYEQPYPERIDQERAYLPDFTIYVDDIPIYIEYYGLSTSTHHGTNTLSKRTFEKYQEIRHKKRVFHKNHHNRYIELDYELEIDGKKLSYLDILKIELAKYHVPMKPRSLEEIYDQILDNNVEAEFFNFVNLMLDIIAKIKANVNRNRYLDKIREFVISQDVPDSLKSTWIHEAKLLSRLYSYYESQILPKSRVDFADMIYYANKYMTSMRDNLSGLEYDYIIIDEYQDISLDRYQFAKNLSVLSNAKVISVGDDWQTIFSFAGSRIDLFYRYSQLFAGSKQLFINHTYRNSQQLINQVGQFIMKNPLQIKKDLISSKRQDHPIRVRYYMDDEFAVLETVIGEIYEQNPNQHILILARRNKRLRDMFESGQFIKGIGTRAVSKKYPNAYIDAMSVHSAKGLGADQVILLHVTDTDFPCIEPERMWLVKLFTPTAFEEEFPDAEERRVFYVALTRTKNQVYLLTPSNIDKQSRFLKELF</sequence>
<evidence type="ECO:0000256" key="5">
    <source>
        <dbReference type="ARBA" id="ARBA00022840"/>
    </source>
</evidence>
<evidence type="ECO:0000256" key="6">
    <source>
        <dbReference type="ARBA" id="ARBA00023235"/>
    </source>
</evidence>
<dbReference type="GO" id="GO:0005829">
    <property type="term" value="C:cytosol"/>
    <property type="evidence" value="ECO:0007669"/>
    <property type="project" value="TreeGrafter"/>
</dbReference>
<dbReference type="Gene3D" id="1.10.10.160">
    <property type="match status" value="1"/>
</dbReference>
<dbReference type="GO" id="GO:0043138">
    <property type="term" value="F:3'-5' DNA helicase activity"/>
    <property type="evidence" value="ECO:0007669"/>
    <property type="project" value="UniProtKB-EC"/>
</dbReference>
<name>A0A9D0Z2H8_9FIRM</name>
<feature type="domain" description="UvrD-like helicase ATP-binding" evidence="11">
    <location>
        <begin position="92"/>
        <end position="598"/>
    </location>
</feature>
<evidence type="ECO:0000256" key="9">
    <source>
        <dbReference type="ARBA" id="ARBA00048988"/>
    </source>
</evidence>
<dbReference type="GO" id="GO:0003677">
    <property type="term" value="F:DNA binding"/>
    <property type="evidence" value="ECO:0007669"/>
    <property type="project" value="InterPro"/>
</dbReference>